<evidence type="ECO:0000313" key="1">
    <source>
        <dbReference type="EMBL" id="KAK8497690.1"/>
    </source>
</evidence>
<gene>
    <name evidence="1" type="ORF">V6N12_021133</name>
</gene>
<protein>
    <submittedName>
        <fullName evidence="1">Uncharacterized protein</fullName>
    </submittedName>
</protein>
<keyword evidence="2" id="KW-1185">Reference proteome</keyword>
<name>A0ABR2AUZ5_9ROSI</name>
<comment type="caution">
    <text evidence="1">The sequence shown here is derived from an EMBL/GenBank/DDBJ whole genome shotgun (WGS) entry which is preliminary data.</text>
</comment>
<dbReference type="Proteomes" id="UP001472677">
    <property type="component" value="Unassembled WGS sequence"/>
</dbReference>
<evidence type="ECO:0000313" key="2">
    <source>
        <dbReference type="Proteomes" id="UP001472677"/>
    </source>
</evidence>
<reference evidence="1 2" key="1">
    <citation type="journal article" date="2024" name="G3 (Bethesda)">
        <title>Genome assembly of Hibiscus sabdariffa L. provides insights into metabolisms of medicinal natural products.</title>
        <authorList>
            <person name="Kim T."/>
        </authorList>
    </citation>
    <scope>NUCLEOTIDE SEQUENCE [LARGE SCALE GENOMIC DNA]</scope>
    <source>
        <strain evidence="1">TK-2024</strain>
        <tissue evidence="1">Old leaves</tissue>
    </source>
</reference>
<organism evidence="1 2">
    <name type="scientific">Hibiscus sabdariffa</name>
    <name type="common">roselle</name>
    <dbReference type="NCBI Taxonomy" id="183260"/>
    <lineage>
        <taxon>Eukaryota</taxon>
        <taxon>Viridiplantae</taxon>
        <taxon>Streptophyta</taxon>
        <taxon>Embryophyta</taxon>
        <taxon>Tracheophyta</taxon>
        <taxon>Spermatophyta</taxon>
        <taxon>Magnoliopsida</taxon>
        <taxon>eudicotyledons</taxon>
        <taxon>Gunneridae</taxon>
        <taxon>Pentapetalae</taxon>
        <taxon>rosids</taxon>
        <taxon>malvids</taxon>
        <taxon>Malvales</taxon>
        <taxon>Malvaceae</taxon>
        <taxon>Malvoideae</taxon>
        <taxon>Hibiscus</taxon>
    </lineage>
</organism>
<accession>A0ABR2AUZ5</accession>
<proteinExistence type="predicted"/>
<sequence length="196" mass="20911">MAEESATHHVAAKVAQGVDYHGPGSPASCVSQQLQQKSRSLPKINVSLRDTRGVRQAMASLNVPTGEESAPVSCGAPSNLMVEPGSMRPPEAQVADPGSDLNPVCSDNEGQGVEYEHVPNMEYVNDEQSTGTSTNFVPLHTMYNGSTDTMEEGCDNLVDESMIEPNMNLENVTSVAGSGRHHMVTRSKNGIFKPKA</sequence>
<dbReference type="EMBL" id="JBBPBM010000300">
    <property type="protein sequence ID" value="KAK8497690.1"/>
    <property type="molecule type" value="Genomic_DNA"/>
</dbReference>